<reference evidence="14" key="1">
    <citation type="journal article" date="2009" name="PLoS Genet.">
        <title>Organised genome dynamics in the Escherichia coli species results in highly diverse adaptive paths.</title>
        <authorList>
            <person name="Touchon M."/>
            <person name="Hoede C."/>
            <person name="Tenaillon O."/>
            <person name="Barbe V."/>
            <person name="Baeriswyl S."/>
            <person name="Bidet P."/>
            <person name="Bingen E."/>
            <person name="Bonacorsi S."/>
            <person name="Bouchier C."/>
            <person name="Bouvet O."/>
            <person name="Calteau A."/>
            <person name="Chiapello H."/>
            <person name="Clermont O."/>
            <person name="Cruveiller S."/>
            <person name="Danchin A."/>
            <person name="Diard M."/>
            <person name="Dossat C."/>
            <person name="Karoui M.E."/>
            <person name="Frapy E."/>
            <person name="Garry L."/>
            <person name="Ghigo J.M."/>
            <person name="Gilles A.M."/>
            <person name="Johnson J."/>
            <person name="Le Bouguenec C."/>
            <person name="Lescat M."/>
            <person name="Mangenot S."/>
            <person name="Martinez-Jehanne V."/>
            <person name="Matic I."/>
            <person name="Nassif X."/>
            <person name="Oztas S."/>
            <person name="Petit M.A."/>
            <person name="Pichon C."/>
            <person name="Rouy Z."/>
            <person name="Ruf C.S."/>
            <person name="Schneider D."/>
            <person name="Tourret J."/>
            <person name="Vacherie B."/>
            <person name="Vallenet D."/>
            <person name="Medigue C."/>
            <person name="Rocha E.P.C."/>
            <person name="Denamur E."/>
        </authorList>
    </citation>
    <scope>NUCLEOTIDE SEQUENCE [LARGE SCALE GENOMIC DNA]</scope>
    <source>
        <strain evidence="14">IAI39 / ExPEC</strain>
    </source>
</reference>
<evidence type="ECO:0000256" key="8">
    <source>
        <dbReference type="ARBA" id="ARBA00047343"/>
    </source>
</evidence>
<comment type="similarity">
    <text evidence="2 9">Belongs to the mannose-6-phosphate isomerase type 2 family.</text>
</comment>
<feature type="domain" description="MannoseP isomerase/GMP-like beta-helix" evidence="12">
    <location>
        <begin position="302"/>
        <end position="354"/>
    </location>
</feature>
<dbReference type="Pfam" id="PF00483">
    <property type="entry name" value="NTP_transferase"/>
    <property type="match status" value="1"/>
</dbReference>
<dbReference type="Proteomes" id="UP000000749">
    <property type="component" value="Chromosome"/>
</dbReference>
<dbReference type="UniPathway" id="UPA00126">
    <property type="reaction ID" value="UER00930"/>
</dbReference>
<dbReference type="NCBIfam" id="TIGR01479">
    <property type="entry name" value="GMP_PMI"/>
    <property type="match status" value="1"/>
</dbReference>
<accession>A0A0H3MJG6</accession>
<dbReference type="GO" id="GO:0009298">
    <property type="term" value="P:GDP-mannose biosynthetic process"/>
    <property type="evidence" value="ECO:0007669"/>
    <property type="project" value="UniProtKB-UniPathway"/>
</dbReference>
<dbReference type="EC" id="2.7.7.13" evidence="3"/>
<dbReference type="Pfam" id="PF22640">
    <property type="entry name" value="ManC_GMP_beta-helix"/>
    <property type="match status" value="1"/>
</dbReference>
<dbReference type="InterPro" id="IPR049577">
    <property type="entry name" value="GMPP_N"/>
</dbReference>
<keyword evidence="5 13" id="KW-0548">Nucleotidyltransferase</keyword>
<dbReference type="STRING" id="585057.ECIAI39_0987"/>
<evidence type="ECO:0000259" key="11">
    <source>
        <dbReference type="Pfam" id="PF01050"/>
    </source>
</evidence>
<keyword evidence="6" id="KW-0547">Nucleotide-binding</keyword>
<keyword evidence="4 13" id="KW-0808">Transferase</keyword>
<dbReference type="KEGG" id="ect:ECIAI39_0987"/>
<dbReference type="InterPro" id="IPR011051">
    <property type="entry name" value="RmlC_Cupin_sf"/>
</dbReference>
<gene>
    <name evidence="13" type="primary">manC</name>
    <name evidence="13" type="ordered locus">ECIAI39_0987</name>
</gene>
<protein>
    <recommendedName>
        <fullName evidence="3">mannose-1-phosphate guanylyltransferase</fullName>
        <ecNumber evidence="3">2.7.7.13</ecNumber>
    </recommendedName>
</protein>
<dbReference type="InterPro" id="IPR006375">
    <property type="entry name" value="Man1P_GuaTrfase/Man6P_Isoase"/>
</dbReference>
<dbReference type="AlphaFoldDB" id="A0A0H3MJG6"/>
<dbReference type="FunFam" id="2.60.120.10:FF:000032">
    <property type="entry name" value="Mannose-1-phosphate guanylyltransferase/mannose-6-phosphate isomerase"/>
    <property type="match status" value="1"/>
</dbReference>
<dbReference type="GO" id="GO:0005525">
    <property type="term" value="F:GTP binding"/>
    <property type="evidence" value="ECO:0007669"/>
    <property type="project" value="UniProtKB-KW"/>
</dbReference>
<evidence type="ECO:0000256" key="7">
    <source>
        <dbReference type="ARBA" id="ARBA00023134"/>
    </source>
</evidence>
<feature type="domain" description="Nucleotidyl transferase" evidence="10">
    <location>
        <begin position="7"/>
        <end position="292"/>
    </location>
</feature>
<dbReference type="InterPro" id="IPR005835">
    <property type="entry name" value="NTP_transferase_dom"/>
</dbReference>
<dbReference type="HOGENOM" id="CLU_035527_1_0_6"/>
<dbReference type="PANTHER" id="PTHR46390:SF1">
    <property type="entry name" value="MANNOSE-1-PHOSPHATE GUANYLYLTRANSFERASE"/>
    <property type="match status" value="1"/>
</dbReference>
<dbReference type="PATRIC" id="fig|585057.6.peg.1036"/>
<evidence type="ECO:0000259" key="10">
    <source>
        <dbReference type="Pfam" id="PF00483"/>
    </source>
</evidence>
<dbReference type="CDD" id="cd02509">
    <property type="entry name" value="GDP-M1P_Guanylyltransferase"/>
    <property type="match status" value="1"/>
</dbReference>
<name>A0A0H3MJG6_ECO7I</name>
<dbReference type="InterPro" id="IPR001538">
    <property type="entry name" value="Man6P_isomerase-2_C"/>
</dbReference>
<dbReference type="InterPro" id="IPR051161">
    <property type="entry name" value="Mannose-6P_isomerase_type2"/>
</dbReference>
<sequence>MSSPLIPVILSGGNGTRLWPLSREEYPKQFLKLTDSISMLQSTISRLDSLNTSSPVVICNELHRFIVAEQLRHLNKLDNNIILEPSGRNTAPAICIAALILKMKHPNENPLMLVLPADHSVKKVKTFCNTIKSAIPFAEAGNLVSFGIKPTHPETGYGYIQKGKVLSDSDIYEVSEVRTFVEKPNLKTAESFIEKDEYYWNSGMYLFSVERYLQELSLYRPDIVKVCQETVKNIHYDMDFIRLDDKIFRNCPQESIDYAVMEKTKDAVVATMDIGWNDVGAWSSLWELGKKDSSGNVITGDIVCHETENSYIYTESGLVATIGIQDLVIIHTKDSLLVSRRDSVQNVKNIVQHLDLSGRKEHKEHREVFKSWGRCDSIDSSEKYHYQVKRITVNPSEKLSLQLHHHRAEHWVVVMGIAKLTVAEEIKILKENESVYIPAGIKHSLENIGTIPLVLIEVWTGSYLADDDILRFED</sequence>
<dbReference type="Gene3D" id="3.90.550.10">
    <property type="entry name" value="Spore Coat Polysaccharide Biosynthesis Protein SpsA, Chain A"/>
    <property type="match status" value="1"/>
</dbReference>
<evidence type="ECO:0000256" key="6">
    <source>
        <dbReference type="ARBA" id="ARBA00022741"/>
    </source>
</evidence>
<dbReference type="InterPro" id="IPR014710">
    <property type="entry name" value="RmlC-like_jellyroll"/>
</dbReference>
<dbReference type="EMBL" id="CU928164">
    <property type="protein sequence ID" value="CAR17124.1"/>
    <property type="molecule type" value="Genomic_DNA"/>
</dbReference>
<evidence type="ECO:0000256" key="5">
    <source>
        <dbReference type="ARBA" id="ARBA00022695"/>
    </source>
</evidence>
<dbReference type="Gene3D" id="2.60.120.10">
    <property type="entry name" value="Jelly Rolls"/>
    <property type="match status" value="1"/>
</dbReference>
<dbReference type="SUPFAM" id="SSF53448">
    <property type="entry name" value="Nucleotide-diphospho-sugar transferases"/>
    <property type="match status" value="1"/>
</dbReference>
<evidence type="ECO:0000256" key="9">
    <source>
        <dbReference type="RuleBase" id="RU004190"/>
    </source>
</evidence>
<evidence type="ECO:0000313" key="13">
    <source>
        <dbReference type="EMBL" id="CAR17124.1"/>
    </source>
</evidence>
<dbReference type="GO" id="GO:0000271">
    <property type="term" value="P:polysaccharide biosynthetic process"/>
    <property type="evidence" value="ECO:0007669"/>
    <property type="project" value="InterPro"/>
</dbReference>
<evidence type="ECO:0000256" key="4">
    <source>
        <dbReference type="ARBA" id="ARBA00022679"/>
    </source>
</evidence>
<dbReference type="SUPFAM" id="SSF51182">
    <property type="entry name" value="RmlC-like cupins"/>
    <property type="match status" value="1"/>
</dbReference>
<keyword evidence="7" id="KW-0342">GTP-binding</keyword>
<dbReference type="InterPro" id="IPR029044">
    <property type="entry name" value="Nucleotide-diphossugar_trans"/>
</dbReference>
<comment type="catalytic activity">
    <reaction evidence="8">
        <text>alpha-D-mannose 1-phosphate + GTP + H(+) = GDP-alpha-D-mannose + diphosphate</text>
        <dbReference type="Rhea" id="RHEA:15229"/>
        <dbReference type="ChEBI" id="CHEBI:15378"/>
        <dbReference type="ChEBI" id="CHEBI:33019"/>
        <dbReference type="ChEBI" id="CHEBI:37565"/>
        <dbReference type="ChEBI" id="CHEBI:57527"/>
        <dbReference type="ChEBI" id="CHEBI:58409"/>
        <dbReference type="EC" id="2.7.7.13"/>
    </reaction>
</comment>
<evidence type="ECO:0000256" key="1">
    <source>
        <dbReference type="ARBA" id="ARBA00004823"/>
    </source>
</evidence>
<evidence type="ECO:0000256" key="2">
    <source>
        <dbReference type="ARBA" id="ARBA00006115"/>
    </source>
</evidence>
<dbReference type="CDD" id="cd02213">
    <property type="entry name" value="cupin_PMI_typeII_C"/>
    <property type="match status" value="1"/>
</dbReference>
<dbReference type="FunFam" id="3.90.550.10:FF:000046">
    <property type="entry name" value="Mannose-1-phosphate guanylyltransferase (GDP)"/>
    <property type="match status" value="1"/>
</dbReference>
<dbReference type="RefSeq" id="WP_000097982.1">
    <property type="nucleotide sequence ID" value="NC_011750.1"/>
</dbReference>
<proteinExistence type="inferred from homology"/>
<dbReference type="Pfam" id="PF01050">
    <property type="entry name" value="MannoseP_isomer"/>
    <property type="match status" value="1"/>
</dbReference>
<evidence type="ECO:0000313" key="14">
    <source>
        <dbReference type="Proteomes" id="UP000000749"/>
    </source>
</evidence>
<dbReference type="InterPro" id="IPR054566">
    <property type="entry name" value="ManC/GMP-like_b-helix"/>
</dbReference>
<organism evidence="13 14">
    <name type="scientific">Escherichia coli O7:K1 (strain IAI39 / ExPEC)</name>
    <dbReference type="NCBI Taxonomy" id="585057"/>
    <lineage>
        <taxon>Bacteria</taxon>
        <taxon>Pseudomonadati</taxon>
        <taxon>Pseudomonadota</taxon>
        <taxon>Gammaproteobacteria</taxon>
        <taxon>Enterobacterales</taxon>
        <taxon>Enterobacteriaceae</taxon>
        <taxon>Escherichia</taxon>
    </lineage>
</organism>
<evidence type="ECO:0000259" key="12">
    <source>
        <dbReference type="Pfam" id="PF22640"/>
    </source>
</evidence>
<feature type="domain" description="Mannose-6-phosphate isomerase type II C-terminal" evidence="11">
    <location>
        <begin position="358"/>
        <end position="474"/>
    </location>
</feature>
<dbReference type="PANTHER" id="PTHR46390">
    <property type="entry name" value="MANNOSE-1-PHOSPHATE GUANYLYLTRANSFERASE"/>
    <property type="match status" value="1"/>
</dbReference>
<dbReference type="GO" id="GO:0004475">
    <property type="term" value="F:mannose-1-phosphate guanylyltransferase (GTP) activity"/>
    <property type="evidence" value="ECO:0007669"/>
    <property type="project" value="UniProtKB-EC"/>
</dbReference>
<evidence type="ECO:0000256" key="3">
    <source>
        <dbReference type="ARBA" id="ARBA00012387"/>
    </source>
</evidence>
<comment type="pathway">
    <text evidence="1">Nucleotide-sugar biosynthesis; GDP-alpha-D-mannose biosynthesis; GDP-alpha-D-mannose from alpha-D-mannose 1-phosphate (GTP route): step 1/1.</text>
</comment>